<feature type="transmembrane region" description="Helical" evidence="1">
    <location>
        <begin position="882"/>
        <end position="906"/>
    </location>
</feature>
<evidence type="ECO:0000256" key="1">
    <source>
        <dbReference type="SAM" id="Phobius"/>
    </source>
</evidence>
<reference evidence="2" key="1">
    <citation type="submission" date="2006-10" db="EMBL/GenBank/DDBJ databases">
        <authorList>
            <person name="Amadeo P."/>
            <person name="Zhao Q."/>
            <person name="Wortman J."/>
            <person name="Fraser-Liggett C."/>
            <person name="Carlton J."/>
        </authorList>
    </citation>
    <scope>NUCLEOTIDE SEQUENCE</scope>
    <source>
        <strain evidence="2">G3</strain>
    </source>
</reference>
<dbReference type="KEGG" id="tva:4744356"/>
<keyword evidence="1" id="KW-1133">Transmembrane helix</keyword>
<reference evidence="2" key="2">
    <citation type="journal article" date="2007" name="Science">
        <title>Draft genome sequence of the sexually transmitted pathogen Trichomonas vaginalis.</title>
        <authorList>
            <person name="Carlton J.M."/>
            <person name="Hirt R.P."/>
            <person name="Silva J.C."/>
            <person name="Delcher A.L."/>
            <person name="Schatz M."/>
            <person name="Zhao Q."/>
            <person name="Wortman J.R."/>
            <person name="Bidwell S.L."/>
            <person name="Alsmark U.C.M."/>
            <person name="Besteiro S."/>
            <person name="Sicheritz-Ponten T."/>
            <person name="Noel C.J."/>
            <person name="Dacks J.B."/>
            <person name="Foster P.G."/>
            <person name="Simillion C."/>
            <person name="Van de Peer Y."/>
            <person name="Miranda-Saavedra D."/>
            <person name="Barton G.J."/>
            <person name="Westrop G.D."/>
            <person name="Mueller S."/>
            <person name="Dessi D."/>
            <person name="Fiori P.L."/>
            <person name="Ren Q."/>
            <person name="Paulsen I."/>
            <person name="Zhang H."/>
            <person name="Bastida-Corcuera F.D."/>
            <person name="Simoes-Barbosa A."/>
            <person name="Brown M.T."/>
            <person name="Hayes R.D."/>
            <person name="Mukherjee M."/>
            <person name="Okumura C.Y."/>
            <person name="Schneider R."/>
            <person name="Smith A.J."/>
            <person name="Vanacova S."/>
            <person name="Villalvazo M."/>
            <person name="Haas B.J."/>
            <person name="Pertea M."/>
            <person name="Feldblyum T.V."/>
            <person name="Utterback T.R."/>
            <person name="Shu C.L."/>
            <person name="Osoegawa K."/>
            <person name="de Jong P.J."/>
            <person name="Hrdy I."/>
            <person name="Horvathova L."/>
            <person name="Zubacova Z."/>
            <person name="Dolezal P."/>
            <person name="Malik S.B."/>
            <person name="Logsdon J.M. Jr."/>
            <person name="Henze K."/>
            <person name="Gupta A."/>
            <person name="Wang C.C."/>
            <person name="Dunne R.L."/>
            <person name="Upcroft J.A."/>
            <person name="Upcroft P."/>
            <person name="White O."/>
            <person name="Salzberg S.L."/>
            <person name="Tang P."/>
            <person name="Chiu C.-H."/>
            <person name="Lee Y.-S."/>
            <person name="Embley T.M."/>
            <person name="Coombs G.H."/>
            <person name="Mottram J.C."/>
            <person name="Tachezy J."/>
            <person name="Fraser-Liggett C.M."/>
            <person name="Johnson P.J."/>
        </authorList>
    </citation>
    <scope>NUCLEOTIDE SEQUENCE [LARGE SCALE GENOMIC DNA]</scope>
    <source>
        <strain evidence="2">G3</strain>
    </source>
</reference>
<name>A2G810_TRIV3</name>
<gene>
    <name evidence="2" type="ORF">TVAG_524380</name>
</gene>
<protein>
    <recommendedName>
        <fullName evidence="4">PAS domain-containing protein</fullName>
    </recommendedName>
</protein>
<feature type="transmembrane region" description="Helical" evidence="1">
    <location>
        <begin position="74"/>
        <end position="95"/>
    </location>
</feature>
<organism evidence="2 3">
    <name type="scientific">Trichomonas vaginalis (strain ATCC PRA-98 / G3)</name>
    <dbReference type="NCBI Taxonomy" id="412133"/>
    <lineage>
        <taxon>Eukaryota</taxon>
        <taxon>Metamonada</taxon>
        <taxon>Parabasalia</taxon>
        <taxon>Trichomonadida</taxon>
        <taxon>Trichomonadidae</taxon>
        <taxon>Trichomonas</taxon>
    </lineage>
</organism>
<feature type="transmembrane region" description="Helical" evidence="1">
    <location>
        <begin position="692"/>
        <end position="712"/>
    </location>
</feature>
<accession>A2G810</accession>
<evidence type="ECO:0000313" key="3">
    <source>
        <dbReference type="Proteomes" id="UP000001542"/>
    </source>
</evidence>
<keyword evidence="3" id="KW-1185">Reference proteome</keyword>
<keyword evidence="1" id="KW-0472">Membrane</keyword>
<dbReference type="RefSeq" id="XP_001299635.1">
    <property type="nucleotide sequence ID" value="XM_001299634.1"/>
</dbReference>
<dbReference type="Proteomes" id="UP000001542">
    <property type="component" value="Unassembled WGS sequence"/>
</dbReference>
<dbReference type="VEuPathDB" id="TrichDB:TVAG_524380"/>
<feature type="transmembrane region" description="Helical" evidence="1">
    <location>
        <begin position="981"/>
        <end position="1002"/>
    </location>
</feature>
<feature type="transmembrane region" description="Helical" evidence="1">
    <location>
        <begin position="48"/>
        <end position="68"/>
    </location>
</feature>
<proteinExistence type="predicted"/>
<evidence type="ECO:0008006" key="4">
    <source>
        <dbReference type="Google" id="ProtNLM"/>
    </source>
</evidence>
<feature type="transmembrane region" description="Helical" evidence="1">
    <location>
        <begin position="16"/>
        <end position="36"/>
    </location>
</feature>
<dbReference type="VEuPathDB" id="TrichDB:TVAGG3_0788030"/>
<dbReference type="InParanoid" id="A2G810"/>
<sequence>MRFIMVTTQVLLVNKYNYILETIIFFTVPFYFFIVLTKRITKGIHTSMFGAVLIDSPLFSYFFVMFAHLHPKKIFNPTIVLTISLFSYKFIYYLYQIFLRKYAYLILNEQYEPPFWLPINNCLVMRIAAETDADITQFENYMNLRLKQDPDEMIEVVRFLGIFRNQRERLLLMMSKFKGDSVYYEFQFYCFMKAFMSIEDSCPQKYISSLDKMHTTYLVYSSLFWDAKSKGDKIGSFIYALKASIPRMEIIDFANLLRFAYQKDYYIHQAMAELSLIALGEPSKYVKFSKMYQKLKENPSKVSDQIFIAMRSSYPITLSKYFEELNAESKSEKSDSENSSSLRFHVSEKTIYREDNSLNSPVAMFVQKVSYFKPYGIVFSPIVGMIWLGFYFKKLMDYPIMMTEKMTNVKMAALSTYNLTSQIASGVMLQPFIIKAILHNQKNENITKSDRNSPPNKENTINENIIKSDIKFSENINKNGKDSLQNIGVNNENTKSVKVIHDITKSDTNSPSNKENTKISENINKIYSQNTDITKNNKVIQDITKSDKNKNKNNENLNLNDKIIQDITKSDNSKQVFNKYIGKINDKKERRNDKIDLKINDENDKCSEFYNDVYDFINEYMFSYKEDYQFRIRCLAFISHYVATNKCDDILDHTKLMRISAQKMRENYLTYSFNVRKISTDFSFYELQKVNMAWLFSVALISMFLVFNTVFWKTNMMFRDLPKTAINFLASKERLGLLLFKKSLETYDLLKLLLTNKNANQDDKKNDKTIDRRIKVAKYSSEMTISEKTSPKNNHVNLRGAKLTVSFIGADQLLRPSQFALRSPIVSSCASLESENDEEENSVWSDKSELDKKLFEPEKIESLDIVNKTIESVSNESKNYKVILLLLIGLPWVCSFSIVLHTIFVLNSQQNSSLKLIRGIQEHIENLHSLPQEMYLNYTSMNYRSNFSSENLIQNISTYARSLIPIIDEIDAVNFNSVTGLFSWLIAVIIYLCLMTVGVYYFEKNVCDAFNSYFHFPIGFIDDLNKKIDNDVNNSLSDNILELTITNDSHLIFNLSSNCEKMLGVSPIEIIGQKYEEMFPMNAKNQRTFWAKKNKKFIEKQVSFKKITRVILYDKYDDKNDIVNLLSQHIPHEIAKIYCEEGNISCCESQGYFMVCKYNNTEYNSSIEQVFKSIHNIMQCYSTVHLIGIEGSILRFVFRGSDRSVPLFFIRDLLNISVCNHHLDNFVVFCGSISSEIVIRDEEPYVFSFVSSQSKSESASFYVCNRSILFVDDCLHLCEEFSGEIIEGNHSLRGFQIKFEDLENVVCNIY</sequence>
<evidence type="ECO:0000313" key="2">
    <source>
        <dbReference type="EMBL" id="EAX86705.1"/>
    </source>
</evidence>
<dbReference type="PANTHER" id="PTHR42264">
    <property type="entry name" value="EPHRIN_REC_LIKE DOMAIN-CONTAINING PROTEIN"/>
    <property type="match status" value="1"/>
</dbReference>
<feature type="transmembrane region" description="Helical" evidence="1">
    <location>
        <begin position="374"/>
        <end position="392"/>
    </location>
</feature>
<dbReference type="EMBL" id="DS114586">
    <property type="protein sequence ID" value="EAX86705.1"/>
    <property type="molecule type" value="Genomic_DNA"/>
</dbReference>
<keyword evidence="1" id="KW-0812">Transmembrane</keyword>